<dbReference type="Gene3D" id="1.10.1220.10">
    <property type="entry name" value="Met repressor-like"/>
    <property type="match status" value="1"/>
</dbReference>
<dbReference type="AlphaFoldDB" id="A0A9E3LTB9"/>
<name>A0A9E3LTB9_9NOST</name>
<gene>
    <name evidence="1" type="ORF">KME28_13065</name>
</gene>
<dbReference type="GO" id="GO:0006355">
    <property type="term" value="P:regulation of DNA-templated transcription"/>
    <property type="evidence" value="ECO:0007669"/>
    <property type="project" value="InterPro"/>
</dbReference>
<dbReference type="InterPro" id="IPR013321">
    <property type="entry name" value="Arc_rbn_hlx_hlx"/>
</dbReference>
<accession>A0A9E3LTB9</accession>
<reference evidence="1" key="2">
    <citation type="journal article" date="2022" name="Microbiol. Resour. Announc.">
        <title>Metagenome Sequencing to Explore Phylogenomics of Terrestrial Cyanobacteria.</title>
        <authorList>
            <person name="Ward R.D."/>
            <person name="Stajich J.E."/>
            <person name="Johansen J.R."/>
            <person name="Huntemann M."/>
            <person name="Clum A."/>
            <person name="Foster B."/>
            <person name="Foster B."/>
            <person name="Roux S."/>
            <person name="Palaniappan K."/>
            <person name="Varghese N."/>
            <person name="Mukherjee S."/>
            <person name="Reddy T.B.K."/>
            <person name="Daum C."/>
            <person name="Copeland A."/>
            <person name="Chen I.A."/>
            <person name="Ivanova N.N."/>
            <person name="Kyrpides N.C."/>
            <person name="Shapiro N."/>
            <person name="Eloe-Fadrosh E.A."/>
            <person name="Pietrasiak N."/>
        </authorList>
    </citation>
    <scope>NUCLEOTIDE SEQUENCE</scope>
    <source>
        <strain evidence="1">HA4357-MV3</strain>
    </source>
</reference>
<proteinExistence type="predicted"/>
<protein>
    <recommendedName>
        <fullName evidence="3">Arc-like DNA binding domain-containing protein</fullName>
    </recommendedName>
</protein>
<dbReference type="Proteomes" id="UP000813215">
    <property type="component" value="Unassembled WGS sequence"/>
</dbReference>
<reference evidence="1" key="1">
    <citation type="submission" date="2021-05" db="EMBL/GenBank/DDBJ databases">
        <authorList>
            <person name="Pietrasiak N."/>
            <person name="Ward R."/>
            <person name="Stajich J.E."/>
            <person name="Kurbessoian T."/>
        </authorList>
    </citation>
    <scope>NUCLEOTIDE SEQUENCE</scope>
    <source>
        <strain evidence="1">HA4357-MV3</strain>
    </source>
</reference>
<comment type="caution">
    <text evidence="1">The sequence shown here is derived from an EMBL/GenBank/DDBJ whole genome shotgun (WGS) entry which is preliminary data.</text>
</comment>
<organism evidence="1 2">
    <name type="scientific">Pelatocladus maniniholoensis HA4357-MV3</name>
    <dbReference type="NCBI Taxonomy" id="1117104"/>
    <lineage>
        <taxon>Bacteria</taxon>
        <taxon>Bacillati</taxon>
        <taxon>Cyanobacteriota</taxon>
        <taxon>Cyanophyceae</taxon>
        <taxon>Nostocales</taxon>
        <taxon>Nostocaceae</taxon>
        <taxon>Pelatocladus</taxon>
    </lineage>
</organism>
<evidence type="ECO:0000313" key="2">
    <source>
        <dbReference type="Proteomes" id="UP000813215"/>
    </source>
</evidence>
<evidence type="ECO:0008006" key="3">
    <source>
        <dbReference type="Google" id="ProtNLM"/>
    </source>
</evidence>
<evidence type="ECO:0000313" key="1">
    <source>
        <dbReference type="EMBL" id="MBW4432627.1"/>
    </source>
</evidence>
<dbReference type="EMBL" id="JAHHHW010000089">
    <property type="protein sequence ID" value="MBW4432627.1"/>
    <property type="molecule type" value="Genomic_DNA"/>
</dbReference>
<sequence length="104" mass="11398">MSSSRTSFCASISARHLTRGNSMSDRERIQLNLRLDGYKELYEAVKAEATKQNTSVNSFVINALKAALGWEADNHIQASSIDLEAKIEAILDKKLGDRLGKSAA</sequence>